<dbReference type="InterPro" id="IPR036551">
    <property type="entry name" value="Flavin_trans-like"/>
</dbReference>
<evidence type="ECO:0000259" key="1">
    <source>
        <dbReference type="Pfam" id="PF02441"/>
    </source>
</evidence>
<dbReference type="EMBL" id="WBZC01000056">
    <property type="protein sequence ID" value="KAB3531654.1"/>
    <property type="molecule type" value="Genomic_DNA"/>
</dbReference>
<keyword evidence="3" id="KW-1185">Reference proteome</keyword>
<accession>A0A6I0F6S1</accession>
<evidence type="ECO:0000313" key="3">
    <source>
        <dbReference type="Proteomes" id="UP000432715"/>
    </source>
</evidence>
<gene>
    <name evidence="2" type="ORF">F8154_12755</name>
</gene>
<dbReference type="RefSeq" id="WP_151862001.1">
    <property type="nucleotide sequence ID" value="NZ_WBZC01000056.1"/>
</dbReference>
<dbReference type="OrthoDB" id="1706434at2"/>
<reference evidence="2 3" key="1">
    <citation type="submission" date="2019-10" db="EMBL/GenBank/DDBJ databases">
        <title>Alkaliphilus serpentinus sp. nov. and Alkaliphilus pronyensis sp. nov., two novel anaerobic alkaliphilic species isolated from the serpentinized-hosted hydrothermal field of the Prony Bay (New Caledonia).</title>
        <authorList>
            <person name="Postec A."/>
        </authorList>
    </citation>
    <scope>NUCLEOTIDE SEQUENCE [LARGE SCALE GENOMIC DNA]</scope>
    <source>
        <strain evidence="2 3">LacV</strain>
    </source>
</reference>
<organism evidence="2 3">
    <name type="scientific">Alkaliphilus pronyensis</name>
    <dbReference type="NCBI Taxonomy" id="1482732"/>
    <lineage>
        <taxon>Bacteria</taxon>
        <taxon>Bacillati</taxon>
        <taxon>Bacillota</taxon>
        <taxon>Clostridia</taxon>
        <taxon>Peptostreptococcales</taxon>
        <taxon>Natronincolaceae</taxon>
        <taxon>Alkaliphilus</taxon>
    </lineage>
</organism>
<feature type="domain" description="Flavoprotein" evidence="1">
    <location>
        <begin position="28"/>
        <end position="141"/>
    </location>
</feature>
<name>A0A6I0F6S1_9FIRM</name>
<dbReference type="GO" id="GO:0003824">
    <property type="term" value="F:catalytic activity"/>
    <property type="evidence" value="ECO:0007669"/>
    <property type="project" value="InterPro"/>
</dbReference>
<dbReference type="Pfam" id="PF02441">
    <property type="entry name" value="Flavoprotein"/>
    <property type="match status" value="1"/>
</dbReference>
<dbReference type="SUPFAM" id="SSF52507">
    <property type="entry name" value="Homo-oligomeric flavin-containing Cys decarboxylases, HFCD"/>
    <property type="match status" value="1"/>
</dbReference>
<proteinExistence type="predicted"/>
<protein>
    <recommendedName>
        <fullName evidence="1">Flavoprotein domain-containing protein</fullName>
    </recommendedName>
</protein>
<dbReference type="Proteomes" id="UP000432715">
    <property type="component" value="Unassembled WGS sequence"/>
</dbReference>
<sequence>MNRYNHTQRIIEHLMIKNINSLQSTGNKHLLVALTGTNIGLENSIKELVALKEHGFTMDIVVSNSGEKIYNVKEISRLLMPKEVYTEDLDLVKEEFIEAIDGILVPLATQNTAFKLASGIQDQLIPRLLWQALWQEKPIWMNLKDLMQYKGKKTNNLFLQEKIREVIKQLEGMGVKEFKTPLIAEALLSEVEDRTSNIKSLKKVEKIDLGKEDVKLDKGRRVITEKDVLAANTSNGEMIIPLGSIVTPLATDTAKAIGVKIIKK</sequence>
<dbReference type="Gene3D" id="3.40.50.1950">
    <property type="entry name" value="Flavin prenyltransferase-like"/>
    <property type="match status" value="1"/>
</dbReference>
<dbReference type="InterPro" id="IPR003382">
    <property type="entry name" value="Flavoprotein"/>
</dbReference>
<evidence type="ECO:0000313" key="2">
    <source>
        <dbReference type="EMBL" id="KAB3531654.1"/>
    </source>
</evidence>
<dbReference type="AlphaFoldDB" id="A0A6I0F6S1"/>
<comment type="caution">
    <text evidence="2">The sequence shown here is derived from an EMBL/GenBank/DDBJ whole genome shotgun (WGS) entry which is preliminary data.</text>
</comment>